<dbReference type="PANTHER" id="PTHR47186:SF42">
    <property type="entry name" value="DISEASE RESISTANCE RPP13-LIKE PROTEIN 1"/>
    <property type="match status" value="1"/>
</dbReference>
<dbReference type="EMBL" id="JACGCM010001859">
    <property type="protein sequence ID" value="KAF6148088.1"/>
    <property type="molecule type" value="Genomic_DNA"/>
</dbReference>
<dbReference type="AlphaFoldDB" id="A0A7J7LZY9"/>
<reference evidence="1 2" key="1">
    <citation type="journal article" date="2020" name="IScience">
        <title>Genome Sequencing of the Endangered Kingdonia uniflora (Circaeasteraceae, Ranunculales) Reveals Potential Mechanisms of Evolutionary Specialization.</title>
        <authorList>
            <person name="Sun Y."/>
            <person name="Deng T."/>
            <person name="Zhang A."/>
            <person name="Moore M.J."/>
            <person name="Landis J.B."/>
            <person name="Lin N."/>
            <person name="Zhang H."/>
            <person name="Zhang X."/>
            <person name="Huang J."/>
            <person name="Zhang X."/>
            <person name="Sun H."/>
            <person name="Wang H."/>
        </authorList>
    </citation>
    <scope>NUCLEOTIDE SEQUENCE [LARGE SCALE GENOMIC DNA]</scope>
    <source>
        <strain evidence="1">TB1705</strain>
        <tissue evidence="1">Leaf</tissue>
    </source>
</reference>
<gene>
    <name evidence="1" type="ORF">GIB67_024263</name>
</gene>
<keyword evidence="2" id="KW-1185">Reference proteome</keyword>
<accession>A0A7J7LZY9</accession>
<evidence type="ECO:0000313" key="1">
    <source>
        <dbReference type="EMBL" id="KAF6148088.1"/>
    </source>
</evidence>
<dbReference type="Proteomes" id="UP000541444">
    <property type="component" value="Unassembled WGS sequence"/>
</dbReference>
<proteinExistence type="predicted"/>
<dbReference type="InterPro" id="IPR032675">
    <property type="entry name" value="LRR_dom_sf"/>
</dbReference>
<dbReference type="OrthoDB" id="995856at2759"/>
<sequence length="251" mass="28361">MPRGRPATKKPALPENLARIFDNLDKLERLVEALGRGALFLSPNQRNVRSETLIFGTTSKETLAILEGHLRDKLSRNFHLHLSSILSKPEFSAQIDMPADTLDLSFTFIKKLPKEIKKVLPLRRLPEGMGKLVNLRHLEIKEIDGLECLPQGIGRLKSLQTLCKLIFHELGKLGYETREYHTVMSCLRRLVINECHNLKILPHQICSDTLRELYIGACPNLTLTISCLPPLLEKMTLGEDAGELSRSLTVK</sequence>
<protein>
    <submittedName>
        <fullName evidence="1">Uncharacterized protein</fullName>
    </submittedName>
</protein>
<dbReference type="Gene3D" id="3.80.10.10">
    <property type="entry name" value="Ribonuclease Inhibitor"/>
    <property type="match status" value="1"/>
</dbReference>
<dbReference type="PANTHER" id="PTHR47186">
    <property type="entry name" value="LEUCINE-RICH REPEAT-CONTAINING PROTEIN 57"/>
    <property type="match status" value="1"/>
</dbReference>
<comment type="caution">
    <text evidence="1">The sequence shown here is derived from an EMBL/GenBank/DDBJ whole genome shotgun (WGS) entry which is preliminary data.</text>
</comment>
<evidence type="ECO:0000313" key="2">
    <source>
        <dbReference type="Proteomes" id="UP000541444"/>
    </source>
</evidence>
<dbReference type="SUPFAM" id="SSF52047">
    <property type="entry name" value="RNI-like"/>
    <property type="match status" value="1"/>
</dbReference>
<organism evidence="1 2">
    <name type="scientific">Kingdonia uniflora</name>
    <dbReference type="NCBI Taxonomy" id="39325"/>
    <lineage>
        <taxon>Eukaryota</taxon>
        <taxon>Viridiplantae</taxon>
        <taxon>Streptophyta</taxon>
        <taxon>Embryophyta</taxon>
        <taxon>Tracheophyta</taxon>
        <taxon>Spermatophyta</taxon>
        <taxon>Magnoliopsida</taxon>
        <taxon>Ranunculales</taxon>
        <taxon>Circaeasteraceae</taxon>
        <taxon>Kingdonia</taxon>
    </lineage>
</organism>
<name>A0A7J7LZY9_9MAGN</name>